<reference evidence="1" key="1">
    <citation type="submission" date="2014-09" db="EMBL/GenBank/DDBJ databases">
        <authorList>
            <person name="Magalhaes I.L.F."/>
            <person name="Oliveira U."/>
            <person name="Santos F.R."/>
            <person name="Vidigal T.H.D.A."/>
            <person name="Brescovit A.D."/>
            <person name="Santos A.J."/>
        </authorList>
    </citation>
    <scope>NUCLEOTIDE SEQUENCE</scope>
    <source>
        <tissue evidence="1">Shoot tissue taken approximately 20 cm above the soil surface</tissue>
    </source>
</reference>
<protein>
    <submittedName>
        <fullName evidence="1">Uncharacterized protein</fullName>
    </submittedName>
</protein>
<sequence length="17" mass="2252">MYKWSMKRENQKFRESC</sequence>
<evidence type="ECO:0000313" key="1">
    <source>
        <dbReference type="EMBL" id="JAE36452.1"/>
    </source>
</evidence>
<dbReference type="AlphaFoldDB" id="A0A0A9HI65"/>
<proteinExistence type="predicted"/>
<name>A0A0A9HI65_ARUDO</name>
<accession>A0A0A9HI65</accession>
<organism evidence="1">
    <name type="scientific">Arundo donax</name>
    <name type="common">Giant reed</name>
    <name type="synonym">Donax arundinaceus</name>
    <dbReference type="NCBI Taxonomy" id="35708"/>
    <lineage>
        <taxon>Eukaryota</taxon>
        <taxon>Viridiplantae</taxon>
        <taxon>Streptophyta</taxon>
        <taxon>Embryophyta</taxon>
        <taxon>Tracheophyta</taxon>
        <taxon>Spermatophyta</taxon>
        <taxon>Magnoliopsida</taxon>
        <taxon>Liliopsida</taxon>
        <taxon>Poales</taxon>
        <taxon>Poaceae</taxon>
        <taxon>PACMAD clade</taxon>
        <taxon>Arundinoideae</taxon>
        <taxon>Arundineae</taxon>
        <taxon>Arundo</taxon>
    </lineage>
</organism>
<reference evidence="1" key="2">
    <citation type="journal article" date="2015" name="Data Brief">
        <title>Shoot transcriptome of the giant reed, Arundo donax.</title>
        <authorList>
            <person name="Barrero R.A."/>
            <person name="Guerrero F.D."/>
            <person name="Moolhuijzen P."/>
            <person name="Goolsby J.A."/>
            <person name="Tidwell J."/>
            <person name="Bellgard S.E."/>
            <person name="Bellgard M.I."/>
        </authorList>
    </citation>
    <scope>NUCLEOTIDE SEQUENCE</scope>
    <source>
        <tissue evidence="1">Shoot tissue taken approximately 20 cm above the soil surface</tissue>
    </source>
</reference>
<dbReference type="EMBL" id="GBRH01161444">
    <property type="protein sequence ID" value="JAE36452.1"/>
    <property type="molecule type" value="Transcribed_RNA"/>
</dbReference>